<dbReference type="InterPro" id="IPR016024">
    <property type="entry name" value="ARM-type_fold"/>
</dbReference>
<dbReference type="GO" id="GO:0009786">
    <property type="term" value="P:regulation of asymmetric cell division"/>
    <property type="evidence" value="ECO:0007669"/>
    <property type="project" value="TreeGrafter"/>
</dbReference>
<dbReference type="SUPFAM" id="SSF48371">
    <property type="entry name" value="ARM repeat"/>
    <property type="match status" value="1"/>
</dbReference>
<dbReference type="OrthoDB" id="5796379at2759"/>
<dbReference type="EMBL" id="OB660829">
    <property type="protein sequence ID" value="CAD7226441.1"/>
    <property type="molecule type" value="Genomic_DNA"/>
</dbReference>
<dbReference type="InterPro" id="IPR011989">
    <property type="entry name" value="ARM-like"/>
</dbReference>
<dbReference type="InterPro" id="IPR045789">
    <property type="entry name" value="Insc_C"/>
</dbReference>
<dbReference type="AlphaFoldDB" id="A0A7R8ZLY0"/>
<reference evidence="2" key="1">
    <citation type="submission" date="2020-11" db="EMBL/GenBank/DDBJ databases">
        <authorList>
            <person name="Tran Van P."/>
        </authorList>
    </citation>
    <scope>NUCLEOTIDE SEQUENCE</scope>
</reference>
<dbReference type="GO" id="GO:0000132">
    <property type="term" value="P:establishment of mitotic spindle orientation"/>
    <property type="evidence" value="ECO:0007669"/>
    <property type="project" value="TreeGrafter"/>
</dbReference>
<dbReference type="GO" id="GO:0008093">
    <property type="term" value="F:cytoskeletal anchor activity"/>
    <property type="evidence" value="ECO:0007669"/>
    <property type="project" value="TreeGrafter"/>
</dbReference>
<accession>A0A7R8ZLY0</accession>
<evidence type="ECO:0000313" key="2">
    <source>
        <dbReference type="EMBL" id="CAD7226441.1"/>
    </source>
</evidence>
<dbReference type="Pfam" id="PF19427">
    <property type="entry name" value="Insc_C"/>
    <property type="match status" value="1"/>
</dbReference>
<dbReference type="GO" id="GO:0045179">
    <property type="term" value="C:apical cortex"/>
    <property type="evidence" value="ECO:0007669"/>
    <property type="project" value="TreeGrafter"/>
</dbReference>
<dbReference type="PANTHER" id="PTHR21386">
    <property type="entry name" value="INSCUTEABLE"/>
    <property type="match status" value="1"/>
</dbReference>
<protein>
    <recommendedName>
        <fullName evidence="1">Protein inscuteable homologue C-terminal domain-containing protein</fullName>
    </recommendedName>
</protein>
<dbReference type="PANTHER" id="PTHR21386:SF0">
    <property type="entry name" value="PROTEIN INSCUTEABLE HOMOLOG"/>
    <property type="match status" value="1"/>
</dbReference>
<dbReference type="InterPro" id="IPR039921">
    <property type="entry name" value="Inscuteable"/>
</dbReference>
<sequence>MALRTLATVCCVSEGIEYLNKINGIALIADILCDPGSSEEERREAAGVMAQLTSPWVDLTGTVDLEAMCTKKVVTSLTELCETGESQETYLLACAALANLTYAETQCADVMREISTPKRLISASSRHERNAVRKNIFACDQIATILANLAANPSWHKDLSAPEVVDVLSSFLFENVGENDSKHHRTKAERAALERVLQKTIVAISRISCEPHVAKSFISNKSLDRISQLCQDPEERMKSEAILVASMACIRKIAATLEDPSILSRLGPLISSKASPRSASAFLNNLKQPESYV</sequence>
<dbReference type="GO" id="GO:0045176">
    <property type="term" value="P:apical protein localization"/>
    <property type="evidence" value="ECO:0007669"/>
    <property type="project" value="TreeGrafter"/>
</dbReference>
<gene>
    <name evidence="2" type="ORF">CTOB1V02_LOCUS4359</name>
</gene>
<organism evidence="2">
    <name type="scientific">Cyprideis torosa</name>
    <dbReference type="NCBI Taxonomy" id="163714"/>
    <lineage>
        <taxon>Eukaryota</taxon>
        <taxon>Metazoa</taxon>
        <taxon>Ecdysozoa</taxon>
        <taxon>Arthropoda</taxon>
        <taxon>Crustacea</taxon>
        <taxon>Oligostraca</taxon>
        <taxon>Ostracoda</taxon>
        <taxon>Podocopa</taxon>
        <taxon>Podocopida</taxon>
        <taxon>Cytherocopina</taxon>
        <taxon>Cytheroidea</taxon>
        <taxon>Cytherideidae</taxon>
        <taxon>Cyprideis</taxon>
    </lineage>
</organism>
<name>A0A7R8ZLY0_9CRUS</name>
<proteinExistence type="predicted"/>
<evidence type="ECO:0000259" key="1">
    <source>
        <dbReference type="Pfam" id="PF19427"/>
    </source>
</evidence>
<feature type="domain" description="Protein inscuteable homologue C-terminal" evidence="1">
    <location>
        <begin position="2"/>
        <end position="260"/>
    </location>
</feature>
<dbReference type="Gene3D" id="1.25.10.10">
    <property type="entry name" value="Leucine-rich Repeat Variant"/>
    <property type="match status" value="1"/>
</dbReference>
<dbReference type="GO" id="GO:0008356">
    <property type="term" value="P:asymmetric cell division"/>
    <property type="evidence" value="ECO:0007669"/>
    <property type="project" value="InterPro"/>
</dbReference>